<dbReference type="Gene3D" id="3.40.50.2000">
    <property type="entry name" value="Glycogen Phosphorylase B"/>
    <property type="match status" value="2"/>
</dbReference>
<dbReference type="PANTHER" id="PTHR45947:SF3">
    <property type="entry name" value="SULFOQUINOVOSYL TRANSFERASE SQD2"/>
    <property type="match status" value="1"/>
</dbReference>
<dbReference type="GO" id="GO:0016757">
    <property type="term" value="F:glycosyltransferase activity"/>
    <property type="evidence" value="ECO:0007669"/>
    <property type="project" value="UniProtKB-ARBA"/>
</dbReference>
<sequence length="422" mass="45298">MRLLIQTLNYAPDEIGIPKYSTEMAEWFARQGWEVRAVTAPPYYPQWRVGQGYKGWAYARETRNDVSLLRCPLYVPAHPSGPKRLVHLASFAATSAPAVLAEAVRFQPDAVLAVAPNLMAAPAAALAAKLTGAASILHVQDFELDIALRMGLMKGKGAAGLLAAVERSIMRGFDRVSAPAPAMVARLMDKGVAPERAFLFRNWCDTDVINPDRDASSYRQEWGVGEDDIVLLYSGNLSEKQGVLSLVEAARHLADKPNIHFVICGAGPAKKKLAQAAQGLSNVRLLPLQPIERLPELLCAADIHLLPQVPAAADLVLPSKLSGMLASGRPVIATVAPGSGIAQEIDDGGLLVAPGDVTALCQAIVDLSADRARCAIMRRNARQRAETNWAKDAILSGFEARVKEAIRAKQATKQSKPAEVSS</sequence>
<proteinExistence type="predicted"/>
<dbReference type="PANTHER" id="PTHR45947">
    <property type="entry name" value="SULFOQUINOVOSYL TRANSFERASE SQD2"/>
    <property type="match status" value="1"/>
</dbReference>
<dbReference type="AlphaFoldDB" id="A0A512BWI7"/>
<dbReference type="SUPFAM" id="SSF53756">
    <property type="entry name" value="UDP-Glycosyltransferase/glycogen phosphorylase"/>
    <property type="match status" value="1"/>
</dbReference>
<name>A0A512BWI7_9HYPH</name>
<organism evidence="2 3">
    <name type="scientific">Microvirga aerophila</name>
    <dbReference type="NCBI Taxonomy" id="670291"/>
    <lineage>
        <taxon>Bacteria</taxon>
        <taxon>Pseudomonadati</taxon>
        <taxon>Pseudomonadota</taxon>
        <taxon>Alphaproteobacteria</taxon>
        <taxon>Hyphomicrobiales</taxon>
        <taxon>Methylobacteriaceae</taxon>
        <taxon>Microvirga</taxon>
    </lineage>
</organism>
<evidence type="ECO:0000313" key="2">
    <source>
        <dbReference type="EMBL" id="GEO16321.1"/>
    </source>
</evidence>
<dbReference type="CDD" id="cd03794">
    <property type="entry name" value="GT4_WbuB-like"/>
    <property type="match status" value="1"/>
</dbReference>
<keyword evidence="2" id="KW-0808">Transferase</keyword>
<dbReference type="Proteomes" id="UP000321085">
    <property type="component" value="Unassembled WGS sequence"/>
</dbReference>
<comment type="caution">
    <text evidence="2">The sequence shown here is derived from an EMBL/GenBank/DDBJ whole genome shotgun (WGS) entry which is preliminary data.</text>
</comment>
<accession>A0A512BWI7</accession>
<protein>
    <submittedName>
        <fullName evidence="2">Glycosyltransferase WbuB</fullName>
    </submittedName>
</protein>
<dbReference type="EMBL" id="BJYU01000062">
    <property type="protein sequence ID" value="GEO16321.1"/>
    <property type="molecule type" value="Genomic_DNA"/>
</dbReference>
<dbReference type="RefSeq" id="WP_114188351.1">
    <property type="nucleotide sequence ID" value="NZ_BJYU01000062.1"/>
</dbReference>
<feature type="domain" description="Glycosyltransferase subfamily 4-like N-terminal" evidence="1">
    <location>
        <begin position="16"/>
        <end position="203"/>
    </location>
</feature>
<gene>
    <name evidence="2" type="ORF">MAE02_40170</name>
</gene>
<dbReference type="Pfam" id="PF13579">
    <property type="entry name" value="Glyco_trans_4_4"/>
    <property type="match status" value="1"/>
</dbReference>
<keyword evidence="3" id="KW-1185">Reference proteome</keyword>
<reference evidence="2 3" key="1">
    <citation type="submission" date="2019-07" db="EMBL/GenBank/DDBJ databases">
        <title>Whole genome shotgun sequence of Microvirga aerophila NBRC 106136.</title>
        <authorList>
            <person name="Hosoyama A."/>
            <person name="Uohara A."/>
            <person name="Ohji S."/>
            <person name="Ichikawa N."/>
        </authorList>
    </citation>
    <scope>NUCLEOTIDE SEQUENCE [LARGE SCALE GENOMIC DNA]</scope>
    <source>
        <strain evidence="2 3">NBRC 106136</strain>
    </source>
</reference>
<dbReference type="InterPro" id="IPR028098">
    <property type="entry name" value="Glyco_trans_4-like_N"/>
</dbReference>
<evidence type="ECO:0000313" key="3">
    <source>
        <dbReference type="Proteomes" id="UP000321085"/>
    </source>
</evidence>
<dbReference type="NCBIfam" id="NF007640">
    <property type="entry name" value="PRK10307.1"/>
    <property type="match status" value="1"/>
</dbReference>
<dbReference type="Pfam" id="PF13692">
    <property type="entry name" value="Glyco_trans_1_4"/>
    <property type="match status" value="1"/>
</dbReference>
<dbReference type="InterPro" id="IPR050194">
    <property type="entry name" value="Glycosyltransferase_grp1"/>
</dbReference>
<evidence type="ECO:0000259" key="1">
    <source>
        <dbReference type="Pfam" id="PF13579"/>
    </source>
</evidence>
<dbReference type="OrthoDB" id="9783380at2"/>